<feature type="transmembrane region" description="Helical" evidence="1">
    <location>
        <begin position="100"/>
        <end position="125"/>
    </location>
</feature>
<accession>A0A2X3B3N5</accession>
<organism evidence="2 3">
    <name type="scientific">Helicobacter fennelliae</name>
    <dbReference type="NCBI Taxonomy" id="215"/>
    <lineage>
        <taxon>Bacteria</taxon>
        <taxon>Pseudomonadati</taxon>
        <taxon>Campylobacterota</taxon>
        <taxon>Epsilonproteobacteria</taxon>
        <taxon>Campylobacterales</taxon>
        <taxon>Helicobacteraceae</taxon>
        <taxon>Helicobacter</taxon>
    </lineage>
</organism>
<proteinExistence type="predicted"/>
<feature type="transmembrane region" description="Helical" evidence="1">
    <location>
        <begin position="131"/>
        <end position="154"/>
    </location>
</feature>
<evidence type="ECO:0000313" key="3">
    <source>
        <dbReference type="Proteomes" id="UP000250166"/>
    </source>
</evidence>
<name>A0A2X3B3N5_9HELI</name>
<keyword evidence="1" id="KW-0812">Transmembrane</keyword>
<feature type="transmembrane region" description="Helical" evidence="1">
    <location>
        <begin position="21"/>
        <end position="48"/>
    </location>
</feature>
<dbReference type="AlphaFoldDB" id="A0A2X3B3N5"/>
<gene>
    <name evidence="2" type="ORF">NCTC13102_00951</name>
</gene>
<protein>
    <submittedName>
        <fullName evidence="2">Putative inner membrane protein</fullName>
    </submittedName>
</protein>
<dbReference type="EMBL" id="UAWL01000006">
    <property type="protein sequence ID" value="SQB98492.1"/>
    <property type="molecule type" value="Genomic_DNA"/>
</dbReference>
<sequence>MYFSKKTKKTSREILQIFVFCLLYFLYAACYGVFLVLPPLLGTLFVVFSDVYEKRDTNAVIGVVLCLILFEAINQLPLGILPIMFLCVQCFVIKKFNIMFGYSVFFVFWYVGIVYFAYFLVIYIIKMFGSGLGFSLNFIFVYYWIVESILGLLYEKFQSRPKAL</sequence>
<keyword evidence="1" id="KW-1133">Transmembrane helix</keyword>
<dbReference type="Proteomes" id="UP000250166">
    <property type="component" value="Unassembled WGS sequence"/>
</dbReference>
<keyword evidence="1" id="KW-0472">Membrane</keyword>
<evidence type="ECO:0000256" key="1">
    <source>
        <dbReference type="SAM" id="Phobius"/>
    </source>
</evidence>
<evidence type="ECO:0000313" key="2">
    <source>
        <dbReference type="EMBL" id="SQB98492.1"/>
    </source>
</evidence>
<feature type="transmembrane region" description="Helical" evidence="1">
    <location>
        <begin position="60"/>
        <end position="88"/>
    </location>
</feature>
<dbReference type="RefSeq" id="WP_023948935.1">
    <property type="nucleotide sequence ID" value="NZ_JAERIV010000003.1"/>
</dbReference>
<reference evidence="2 3" key="1">
    <citation type="submission" date="2018-06" db="EMBL/GenBank/DDBJ databases">
        <authorList>
            <consortium name="Pathogen Informatics"/>
            <person name="Doyle S."/>
        </authorList>
    </citation>
    <scope>NUCLEOTIDE SEQUENCE [LARGE SCALE GENOMIC DNA]</scope>
    <source>
        <strain evidence="2 3">NCTC13102</strain>
    </source>
</reference>